<dbReference type="AlphaFoldDB" id="A0A6G1KZH0"/>
<organism evidence="7 8">
    <name type="scientific">Teratosphaeria nubilosa</name>
    <dbReference type="NCBI Taxonomy" id="161662"/>
    <lineage>
        <taxon>Eukaryota</taxon>
        <taxon>Fungi</taxon>
        <taxon>Dikarya</taxon>
        <taxon>Ascomycota</taxon>
        <taxon>Pezizomycotina</taxon>
        <taxon>Dothideomycetes</taxon>
        <taxon>Dothideomycetidae</taxon>
        <taxon>Mycosphaerellales</taxon>
        <taxon>Teratosphaeriaceae</taxon>
        <taxon>Teratosphaeria</taxon>
    </lineage>
</organism>
<keyword evidence="8" id="KW-1185">Reference proteome</keyword>
<evidence type="ECO:0000256" key="1">
    <source>
        <dbReference type="ARBA" id="ARBA00004123"/>
    </source>
</evidence>
<evidence type="ECO:0000256" key="4">
    <source>
        <dbReference type="ARBA" id="ARBA00023242"/>
    </source>
</evidence>
<dbReference type="InterPro" id="IPR001680">
    <property type="entry name" value="WD40_rpt"/>
</dbReference>
<comment type="subcellular location">
    <subcellularLocation>
        <location evidence="1">Nucleus</location>
    </subcellularLocation>
</comment>
<dbReference type="Pfam" id="PF00400">
    <property type="entry name" value="WD40"/>
    <property type="match status" value="4"/>
</dbReference>
<dbReference type="SMART" id="SM00320">
    <property type="entry name" value="WD40"/>
    <property type="match status" value="5"/>
</dbReference>
<feature type="repeat" description="WD" evidence="5">
    <location>
        <begin position="296"/>
        <end position="337"/>
    </location>
</feature>
<accession>A0A6G1KZH0</accession>
<reference evidence="7" key="1">
    <citation type="journal article" date="2020" name="Stud. Mycol.">
        <title>101 Dothideomycetes genomes: a test case for predicting lifestyles and emergence of pathogens.</title>
        <authorList>
            <person name="Haridas S."/>
            <person name="Albert R."/>
            <person name="Binder M."/>
            <person name="Bloem J."/>
            <person name="Labutti K."/>
            <person name="Salamov A."/>
            <person name="Andreopoulos B."/>
            <person name="Baker S."/>
            <person name="Barry K."/>
            <person name="Bills G."/>
            <person name="Bluhm B."/>
            <person name="Cannon C."/>
            <person name="Castanera R."/>
            <person name="Culley D."/>
            <person name="Daum C."/>
            <person name="Ezra D."/>
            <person name="Gonzalez J."/>
            <person name="Henrissat B."/>
            <person name="Kuo A."/>
            <person name="Liang C."/>
            <person name="Lipzen A."/>
            <person name="Lutzoni F."/>
            <person name="Magnuson J."/>
            <person name="Mondo S."/>
            <person name="Nolan M."/>
            <person name="Ohm R."/>
            <person name="Pangilinan J."/>
            <person name="Park H.-J."/>
            <person name="Ramirez L."/>
            <person name="Alfaro M."/>
            <person name="Sun H."/>
            <person name="Tritt A."/>
            <person name="Yoshinaga Y."/>
            <person name="Zwiers L.-H."/>
            <person name="Turgeon B."/>
            <person name="Goodwin S."/>
            <person name="Spatafora J."/>
            <person name="Crous P."/>
            <person name="Grigoriev I."/>
        </authorList>
    </citation>
    <scope>NUCLEOTIDE SEQUENCE</scope>
    <source>
        <strain evidence="7">CBS 116005</strain>
    </source>
</reference>
<keyword evidence="3" id="KW-0677">Repeat</keyword>
<evidence type="ECO:0000256" key="3">
    <source>
        <dbReference type="ARBA" id="ARBA00022737"/>
    </source>
</evidence>
<dbReference type="PRINTS" id="PR00320">
    <property type="entry name" value="GPROTEINBRPT"/>
</dbReference>
<feature type="repeat" description="WD" evidence="5">
    <location>
        <begin position="254"/>
        <end position="295"/>
    </location>
</feature>
<feature type="compositionally biased region" description="Acidic residues" evidence="6">
    <location>
        <begin position="60"/>
        <end position="71"/>
    </location>
</feature>
<proteinExistence type="predicted"/>
<gene>
    <name evidence="7" type="ORF">EJ03DRAFT_330506</name>
</gene>
<feature type="region of interest" description="Disordered" evidence="6">
    <location>
        <begin position="1"/>
        <end position="71"/>
    </location>
</feature>
<dbReference type="InterPro" id="IPR039241">
    <property type="entry name" value="Rrp9-like"/>
</dbReference>
<dbReference type="PANTHER" id="PTHR19865">
    <property type="entry name" value="U3 SMALL NUCLEOLAR RNA INTERACTING PROTEIN 2"/>
    <property type="match status" value="1"/>
</dbReference>
<evidence type="ECO:0000313" key="7">
    <source>
        <dbReference type="EMBL" id="KAF2766007.1"/>
    </source>
</evidence>
<protein>
    <submittedName>
        <fullName evidence="7">WD40 repeat-like protein</fullName>
    </submittedName>
</protein>
<dbReference type="PROSITE" id="PS50082">
    <property type="entry name" value="WD_REPEATS_2"/>
    <property type="match status" value="3"/>
</dbReference>
<feature type="region of interest" description="Disordered" evidence="6">
    <location>
        <begin position="338"/>
        <end position="365"/>
    </location>
</feature>
<dbReference type="GO" id="GO:0032040">
    <property type="term" value="C:small-subunit processome"/>
    <property type="evidence" value="ECO:0007669"/>
    <property type="project" value="TreeGrafter"/>
</dbReference>
<dbReference type="InterPro" id="IPR020472">
    <property type="entry name" value="WD40_PAC1"/>
</dbReference>
<dbReference type="Gene3D" id="2.130.10.10">
    <property type="entry name" value="YVTN repeat-like/Quinoprotein amine dehydrogenase"/>
    <property type="match status" value="1"/>
</dbReference>
<name>A0A6G1KZH0_9PEZI</name>
<evidence type="ECO:0000313" key="8">
    <source>
        <dbReference type="Proteomes" id="UP000799436"/>
    </source>
</evidence>
<keyword evidence="4" id="KW-0539">Nucleus</keyword>
<feature type="compositionally biased region" description="Low complexity" evidence="6">
    <location>
        <begin position="49"/>
        <end position="59"/>
    </location>
</feature>
<dbReference type="PANTHER" id="PTHR19865:SF0">
    <property type="entry name" value="U3 SMALL NUCLEOLAR RNA-INTERACTING PROTEIN 2"/>
    <property type="match status" value="1"/>
</dbReference>
<evidence type="ECO:0000256" key="2">
    <source>
        <dbReference type="ARBA" id="ARBA00022574"/>
    </source>
</evidence>
<dbReference type="Proteomes" id="UP000799436">
    <property type="component" value="Unassembled WGS sequence"/>
</dbReference>
<dbReference type="InterPro" id="IPR015943">
    <property type="entry name" value="WD40/YVTN_repeat-like_dom_sf"/>
</dbReference>
<keyword evidence="2 5" id="KW-0853">WD repeat</keyword>
<sequence length="597" mass="66120">MSSFFTTPASKRKRSQGTVKPARKSAAPSKQREEQDDEISGSDEDEDAAGAGQDAAYEGVTDEEEDFEDEDPAAKRIRLAEQYLANTQKEVLQNVGFDAADVDKENLRRRMGERLKEDTAESRGKLYRWIAEDLDWGRGVQKTQRMDGHSVTGVAVSGQYAYTVQRDAISRWELPSGRADTANGNQVGRVRKRPKRVAYTRGNPKKRKDRDYQHHVAPILCIAASQDGKFVATGGADNRLIAWDAATLRPLKVFYQHRDSVTALAFRRGTNQLFSASKDRTVKIWSLDELAYIETLFGHQDEVVDVSALAQEKCVTVGARDRTARLWKVVEESQLVFRGGGAPPKPKKGKDVPDDSATDPIFQQKPYSEGSMDRVACIDDETFITGSDNGSLSLWNIHKKKPVFTYPLAHGLDPPPTAEELSAEEKPDPEIVAREPQPRWVTALTAIPFSDTFVTGSWDGCVRAWRVSQDRRRIEALGPVGRAERDSSRKTFDDDEEHLVNGDLEAAATRGLVRGVVNDISIMDRGDRGKEGALVAAAVGKEHRLGRWKDFKEGKASIVLFEVPRKASAPDIDGQEPRVNGGAVHNGLGDEEFGGFE</sequence>
<dbReference type="GO" id="GO:0034511">
    <property type="term" value="F:U3 snoRNA binding"/>
    <property type="evidence" value="ECO:0007669"/>
    <property type="project" value="InterPro"/>
</dbReference>
<feature type="compositionally biased region" description="Acidic residues" evidence="6">
    <location>
        <begin position="34"/>
        <end position="48"/>
    </location>
</feature>
<dbReference type="InterPro" id="IPR036322">
    <property type="entry name" value="WD40_repeat_dom_sf"/>
</dbReference>
<feature type="region of interest" description="Disordered" evidence="6">
    <location>
        <begin position="569"/>
        <end position="597"/>
    </location>
</feature>
<feature type="repeat" description="WD" evidence="5">
    <location>
        <begin position="212"/>
        <end position="253"/>
    </location>
</feature>
<dbReference type="SUPFAM" id="SSF50978">
    <property type="entry name" value="WD40 repeat-like"/>
    <property type="match status" value="1"/>
</dbReference>
<dbReference type="OrthoDB" id="189968at2759"/>
<dbReference type="EMBL" id="ML995879">
    <property type="protein sequence ID" value="KAF2766007.1"/>
    <property type="molecule type" value="Genomic_DNA"/>
</dbReference>
<evidence type="ECO:0000256" key="5">
    <source>
        <dbReference type="PROSITE-ProRule" id="PRU00221"/>
    </source>
</evidence>
<evidence type="ECO:0000256" key="6">
    <source>
        <dbReference type="SAM" id="MobiDB-lite"/>
    </source>
</evidence>
<dbReference type="PROSITE" id="PS50294">
    <property type="entry name" value="WD_REPEATS_REGION"/>
    <property type="match status" value="2"/>
</dbReference>